<keyword evidence="2" id="KW-1185">Reference proteome</keyword>
<comment type="caution">
    <text evidence="1">The sequence shown here is derived from an EMBL/GenBank/DDBJ whole genome shotgun (WGS) entry which is preliminary data.</text>
</comment>
<reference evidence="2" key="1">
    <citation type="journal article" date="2019" name="Int. J. Syst. Evol. Microbiol.">
        <title>The Global Catalogue of Microorganisms (GCM) 10K type strain sequencing project: providing services to taxonomists for standard genome sequencing and annotation.</title>
        <authorList>
            <consortium name="The Broad Institute Genomics Platform"/>
            <consortium name="The Broad Institute Genome Sequencing Center for Infectious Disease"/>
            <person name="Wu L."/>
            <person name="Ma J."/>
        </authorList>
    </citation>
    <scope>NUCLEOTIDE SEQUENCE [LARGE SCALE GENOMIC DNA]</scope>
    <source>
        <strain evidence="2">JCM 31405</strain>
    </source>
</reference>
<evidence type="ECO:0000313" key="2">
    <source>
        <dbReference type="Proteomes" id="UP000644548"/>
    </source>
</evidence>
<organism evidence="1 2">
    <name type="scientific">Deinococcus sedimenti</name>
    <dbReference type="NCBI Taxonomy" id="1867090"/>
    <lineage>
        <taxon>Bacteria</taxon>
        <taxon>Thermotogati</taxon>
        <taxon>Deinococcota</taxon>
        <taxon>Deinococci</taxon>
        <taxon>Deinococcales</taxon>
        <taxon>Deinococcaceae</taxon>
        <taxon>Deinococcus</taxon>
    </lineage>
</organism>
<evidence type="ECO:0000313" key="1">
    <source>
        <dbReference type="EMBL" id="GGS02643.1"/>
    </source>
</evidence>
<proteinExistence type="predicted"/>
<sequence length="103" mass="11119">MPWYVYRSYRVGHTNHAKITAPTTSAHLSRVFTPYLPGECSAEAVGTHQVGGSAWATNHEAAPQRGGCHGGRDVCSGRWAREPGLEGFWQLNLGGAEEAQQIA</sequence>
<gene>
    <name evidence="1" type="ORF">GCM10008960_31560</name>
</gene>
<protein>
    <submittedName>
        <fullName evidence="1">Uncharacterized protein</fullName>
    </submittedName>
</protein>
<dbReference type="EMBL" id="BMQN01000011">
    <property type="protein sequence ID" value="GGS02643.1"/>
    <property type="molecule type" value="Genomic_DNA"/>
</dbReference>
<name>A0ABQ2S6J5_9DEIO</name>
<dbReference type="Proteomes" id="UP000644548">
    <property type="component" value="Unassembled WGS sequence"/>
</dbReference>
<accession>A0ABQ2S6J5</accession>